<dbReference type="GO" id="GO:0003677">
    <property type="term" value="F:DNA binding"/>
    <property type="evidence" value="ECO:0007669"/>
    <property type="project" value="UniProtKB-UniRule"/>
</dbReference>
<evidence type="ECO:0000313" key="9">
    <source>
        <dbReference type="Proteomes" id="UP000031449"/>
    </source>
</evidence>
<dbReference type="Pfam" id="PF14659">
    <property type="entry name" value="Phage_int_SAM_3"/>
    <property type="match status" value="1"/>
</dbReference>
<feature type="domain" description="Tyr recombinase" evidence="6">
    <location>
        <begin position="174"/>
        <end position="383"/>
    </location>
</feature>
<evidence type="ECO:0000313" key="8">
    <source>
        <dbReference type="EMBL" id="AJD91578.1"/>
    </source>
</evidence>
<dbReference type="STRING" id="1508404.JMA_22610"/>
<protein>
    <submittedName>
        <fullName evidence="8">Integrase</fullName>
    </submittedName>
</protein>
<evidence type="ECO:0000256" key="3">
    <source>
        <dbReference type="ARBA" id="ARBA00023125"/>
    </source>
</evidence>
<sequence>MKGGVRKRGGTWYYYFDLGMVDGKRKKIERSAEGAQSKGEAERVLRRKILEYENAGTVFKPSEMTLHDFLMFWQKEYVELKLKPNTQYNYESVIRIHILPHLGKYKLKSLTPHVMQQFVNLKVREEWARKTIEIMIGILNKSLKQAVYPYKYINENPMQYVELLVETPRKATREDLKIQSRENLKLLSDKITEGHPFHIPYVIGLNAALRVGETCGLEWRHIDFEEGVINIEQQLVGRKHKVNGKDKIFWEIGPPKSKAGYRSIPVGNNLLSILKKEKRKQLENRLKYGEHYITYEDNDYVCRKENGERYTPAVIKYQTRELVKKKLKINFNYHSLRHTHATMLIEAGQPTKTVQRRLGHSRASITEDRYVHLTKKMARDAADIFDTITNQL</sequence>
<reference evidence="8 9" key="1">
    <citation type="submission" date="2014-08" db="EMBL/GenBank/DDBJ databases">
        <title>Complete genome of a marine bacteria Jeotgalibacillus malaysiensis.</title>
        <authorList>
            <person name="Yaakop A.S."/>
            <person name="Chan K.-G."/>
            <person name="Goh K.M."/>
        </authorList>
    </citation>
    <scope>NUCLEOTIDE SEQUENCE [LARGE SCALE GENOMIC DNA]</scope>
    <source>
        <strain evidence="8 9">D5</strain>
    </source>
</reference>
<organism evidence="8 9">
    <name type="scientific">Jeotgalibacillus malaysiensis</name>
    <dbReference type="NCBI Taxonomy" id="1508404"/>
    <lineage>
        <taxon>Bacteria</taxon>
        <taxon>Bacillati</taxon>
        <taxon>Bacillota</taxon>
        <taxon>Bacilli</taxon>
        <taxon>Bacillales</taxon>
        <taxon>Caryophanaceae</taxon>
        <taxon>Jeotgalibacillus</taxon>
    </lineage>
</organism>
<dbReference type="InterPro" id="IPR050090">
    <property type="entry name" value="Tyrosine_recombinase_XerCD"/>
</dbReference>
<dbReference type="InterPro" id="IPR010998">
    <property type="entry name" value="Integrase_recombinase_N"/>
</dbReference>
<accession>A0A0B5ASN5</accession>
<name>A0A0B5ASN5_9BACL</name>
<dbReference type="Gene3D" id="1.10.443.10">
    <property type="entry name" value="Intergrase catalytic core"/>
    <property type="match status" value="1"/>
</dbReference>
<evidence type="ECO:0000259" key="6">
    <source>
        <dbReference type="PROSITE" id="PS51898"/>
    </source>
</evidence>
<dbReference type="AlphaFoldDB" id="A0A0B5ASN5"/>
<dbReference type="GO" id="GO:0015074">
    <property type="term" value="P:DNA integration"/>
    <property type="evidence" value="ECO:0007669"/>
    <property type="project" value="UniProtKB-KW"/>
</dbReference>
<evidence type="ECO:0000256" key="1">
    <source>
        <dbReference type="ARBA" id="ARBA00008857"/>
    </source>
</evidence>
<dbReference type="CDD" id="cd01189">
    <property type="entry name" value="INT_ICEBs1_C_like"/>
    <property type="match status" value="1"/>
</dbReference>
<dbReference type="GO" id="GO:0006310">
    <property type="term" value="P:DNA recombination"/>
    <property type="evidence" value="ECO:0007669"/>
    <property type="project" value="UniProtKB-KW"/>
</dbReference>
<dbReference type="InterPro" id="IPR011010">
    <property type="entry name" value="DNA_brk_join_enz"/>
</dbReference>
<gene>
    <name evidence="8" type="ORF">JMA_22610</name>
</gene>
<dbReference type="Gene3D" id="1.10.150.130">
    <property type="match status" value="1"/>
</dbReference>
<dbReference type="BioCyc" id="JESP1508404:G14D9-11516-MONOMER"/>
<dbReference type="PROSITE" id="PS51900">
    <property type="entry name" value="CB"/>
    <property type="match status" value="1"/>
</dbReference>
<evidence type="ECO:0000259" key="7">
    <source>
        <dbReference type="PROSITE" id="PS51900"/>
    </source>
</evidence>
<dbReference type="KEGG" id="jeo:JMA_22610"/>
<evidence type="ECO:0000256" key="2">
    <source>
        <dbReference type="ARBA" id="ARBA00022908"/>
    </source>
</evidence>
<comment type="similarity">
    <text evidence="1">Belongs to the 'phage' integrase family.</text>
</comment>
<dbReference type="Pfam" id="PF00589">
    <property type="entry name" value="Phage_integrase"/>
    <property type="match status" value="1"/>
</dbReference>
<keyword evidence="3 5" id="KW-0238">DNA-binding</keyword>
<dbReference type="Proteomes" id="UP000031449">
    <property type="component" value="Chromosome"/>
</dbReference>
<dbReference type="SUPFAM" id="SSF56349">
    <property type="entry name" value="DNA breaking-rejoining enzymes"/>
    <property type="match status" value="1"/>
</dbReference>
<evidence type="ECO:0000256" key="4">
    <source>
        <dbReference type="ARBA" id="ARBA00023172"/>
    </source>
</evidence>
<dbReference type="EMBL" id="CP009416">
    <property type="protein sequence ID" value="AJD91578.1"/>
    <property type="molecule type" value="Genomic_DNA"/>
</dbReference>
<dbReference type="OrthoDB" id="9803188at2"/>
<keyword evidence="9" id="KW-1185">Reference proteome</keyword>
<dbReference type="InterPro" id="IPR044068">
    <property type="entry name" value="CB"/>
</dbReference>
<dbReference type="PROSITE" id="PS51898">
    <property type="entry name" value="TYR_RECOMBINASE"/>
    <property type="match status" value="1"/>
</dbReference>
<feature type="domain" description="Core-binding (CB)" evidence="7">
    <location>
        <begin position="64"/>
        <end position="147"/>
    </location>
</feature>
<dbReference type="PANTHER" id="PTHR30349:SF41">
    <property type="entry name" value="INTEGRASE_RECOMBINASE PROTEIN MJ0367-RELATED"/>
    <property type="match status" value="1"/>
</dbReference>
<dbReference type="InterPro" id="IPR004107">
    <property type="entry name" value="Integrase_SAM-like_N"/>
</dbReference>
<keyword evidence="2" id="KW-0229">DNA integration</keyword>
<evidence type="ECO:0000256" key="5">
    <source>
        <dbReference type="PROSITE-ProRule" id="PRU01248"/>
    </source>
</evidence>
<proteinExistence type="inferred from homology"/>
<dbReference type="PANTHER" id="PTHR30349">
    <property type="entry name" value="PHAGE INTEGRASE-RELATED"/>
    <property type="match status" value="1"/>
</dbReference>
<keyword evidence="4" id="KW-0233">DNA recombination</keyword>
<dbReference type="InterPro" id="IPR013762">
    <property type="entry name" value="Integrase-like_cat_sf"/>
</dbReference>
<dbReference type="HOGENOM" id="CLU_027562_17_6_9"/>
<dbReference type="InterPro" id="IPR002104">
    <property type="entry name" value="Integrase_catalytic"/>
</dbReference>